<evidence type="ECO:0000313" key="2">
    <source>
        <dbReference type="Proteomes" id="UP000585507"/>
    </source>
</evidence>
<dbReference type="RefSeq" id="WP_018325311.1">
    <property type="nucleotide sequence ID" value="NZ_JACHBK010000005.1"/>
</dbReference>
<sequence length="65" mass="7008">MISMRDVVERPKVMAVVVPQMAQSLDVSGLVDVFLEANRLAAVSLYDVQLISMTDGREVSIGGCP</sequence>
<protein>
    <submittedName>
        <fullName evidence="1">Transcriptional regulator GlxA family with amidase domain</fullName>
    </submittedName>
</protein>
<evidence type="ECO:0000313" key="1">
    <source>
        <dbReference type="EMBL" id="MBB5535583.1"/>
    </source>
</evidence>
<reference evidence="1 2" key="1">
    <citation type="submission" date="2020-08" db="EMBL/GenBank/DDBJ databases">
        <title>Genomic Encyclopedia of Type Strains, Phase IV (KMG-V): Genome sequencing to study the core and pangenomes of soil and plant-associated prokaryotes.</title>
        <authorList>
            <person name="Whitman W."/>
        </authorList>
    </citation>
    <scope>NUCLEOTIDE SEQUENCE [LARGE SCALE GENOMIC DNA]</scope>
    <source>
        <strain evidence="1 2">SEMIA 4084</strain>
    </source>
</reference>
<proteinExistence type="predicted"/>
<keyword evidence="2" id="KW-1185">Reference proteome</keyword>
<organism evidence="1 2">
    <name type="scientific">Rhizobium giardinii</name>
    <dbReference type="NCBI Taxonomy" id="56731"/>
    <lineage>
        <taxon>Bacteria</taxon>
        <taxon>Pseudomonadati</taxon>
        <taxon>Pseudomonadota</taxon>
        <taxon>Alphaproteobacteria</taxon>
        <taxon>Hyphomicrobiales</taxon>
        <taxon>Rhizobiaceae</taxon>
        <taxon>Rhizobium/Agrobacterium group</taxon>
        <taxon>Rhizobium</taxon>
    </lineage>
</organism>
<name>A0A7W8UA90_9HYPH</name>
<gene>
    <name evidence="1" type="ORF">GGD55_002287</name>
</gene>
<dbReference type="AlphaFoldDB" id="A0A7W8UA90"/>
<dbReference type="Proteomes" id="UP000585507">
    <property type="component" value="Unassembled WGS sequence"/>
</dbReference>
<dbReference type="EMBL" id="JACHBK010000005">
    <property type="protein sequence ID" value="MBB5535583.1"/>
    <property type="molecule type" value="Genomic_DNA"/>
</dbReference>
<accession>A0A7W8UA90</accession>
<comment type="caution">
    <text evidence="1">The sequence shown here is derived from an EMBL/GenBank/DDBJ whole genome shotgun (WGS) entry which is preliminary data.</text>
</comment>